<dbReference type="EMBL" id="LAVV01008928">
    <property type="protein sequence ID" value="KNZ51621.1"/>
    <property type="molecule type" value="Genomic_DNA"/>
</dbReference>
<keyword evidence="2" id="KW-1185">Reference proteome</keyword>
<sequence>MCSVNSEAANSTTQQLTSNIFELIDYFYVISGNQSNLQHNNKMSGKISASVILISLLINMPISHSPKVHMLCKKTCQLLGLLWEKISNKNSLFFSKGFCYFSQAAYNQNRKALNKFEIPSWCDQSWECYIEYSQPIFSNFIFMSNNYGYYHPHILGYTGLPACKLVESLPPCLIFGIIGMNLRRLKGDGFPKNQNNVRNGAKIPPTLMQESKTKMQNEEGLIFQPSRKATSGCGIHLDLKDILDLLKELHPSHLLMMIELRFSNIIFTILLPGAKKEAFWNIQYSTYWQSVTLRGRSMTDSCSNHNKMATMMQQKLYTAYQVLFPSSTQAHVIFSLIHEQEGSVDKEGSDFDGDTDDFNEGEEDMDEGYLVWRLPKIFYILS</sequence>
<reference evidence="1 2" key="1">
    <citation type="submission" date="2015-08" db="EMBL/GenBank/DDBJ databases">
        <title>Next Generation Sequencing and Analysis of the Genome of Puccinia sorghi L Schw, the Causal Agent of Maize Common Rust.</title>
        <authorList>
            <person name="Rochi L."/>
            <person name="Burguener G."/>
            <person name="Darino M."/>
            <person name="Turjanski A."/>
            <person name="Kreff E."/>
            <person name="Dieguez M.J."/>
            <person name="Sacco F."/>
        </authorList>
    </citation>
    <scope>NUCLEOTIDE SEQUENCE [LARGE SCALE GENOMIC DNA]</scope>
    <source>
        <strain evidence="1 2">RO10H11247</strain>
    </source>
</reference>
<gene>
    <name evidence="1" type="ORF">VP01_3884g1</name>
</gene>
<dbReference type="Proteomes" id="UP000037035">
    <property type="component" value="Unassembled WGS sequence"/>
</dbReference>
<protein>
    <submittedName>
        <fullName evidence="1">Uncharacterized protein</fullName>
    </submittedName>
</protein>
<dbReference type="AlphaFoldDB" id="A0A0L6USU2"/>
<organism evidence="1 2">
    <name type="scientific">Puccinia sorghi</name>
    <dbReference type="NCBI Taxonomy" id="27349"/>
    <lineage>
        <taxon>Eukaryota</taxon>
        <taxon>Fungi</taxon>
        <taxon>Dikarya</taxon>
        <taxon>Basidiomycota</taxon>
        <taxon>Pucciniomycotina</taxon>
        <taxon>Pucciniomycetes</taxon>
        <taxon>Pucciniales</taxon>
        <taxon>Pucciniaceae</taxon>
        <taxon>Puccinia</taxon>
    </lineage>
</organism>
<proteinExistence type="predicted"/>
<comment type="caution">
    <text evidence="1">The sequence shown here is derived from an EMBL/GenBank/DDBJ whole genome shotgun (WGS) entry which is preliminary data.</text>
</comment>
<dbReference type="VEuPathDB" id="FungiDB:VP01_3884g1"/>
<accession>A0A0L6USU2</accession>
<name>A0A0L6USU2_9BASI</name>
<evidence type="ECO:0000313" key="2">
    <source>
        <dbReference type="Proteomes" id="UP000037035"/>
    </source>
</evidence>
<evidence type="ECO:0000313" key="1">
    <source>
        <dbReference type="EMBL" id="KNZ51621.1"/>
    </source>
</evidence>